<reference evidence="1" key="1">
    <citation type="submission" date="2021-03" db="EMBL/GenBank/DDBJ databases">
        <title>Antimicrobial resistance genes in bacteria isolated from Japanese honey, and their potential for conferring macrolide and lincosamide resistance in the American foulbrood pathogen Paenibacillus larvae.</title>
        <authorList>
            <person name="Okamoto M."/>
            <person name="Kumagai M."/>
            <person name="Kanamori H."/>
            <person name="Takamatsu D."/>
        </authorList>
    </citation>
    <scope>NUCLEOTIDE SEQUENCE</scope>
    <source>
        <strain evidence="1">J40TS1</strain>
    </source>
</reference>
<proteinExistence type="predicted"/>
<organism evidence="1 2">
    <name type="scientific">Paenibacillus montaniterrae</name>
    <dbReference type="NCBI Taxonomy" id="429341"/>
    <lineage>
        <taxon>Bacteria</taxon>
        <taxon>Bacillati</taxon>
        <taxon>Bacillota</taxon>
        <taxon>Bacilli</taxon>
        <taxon>Bacillales</taxon>
        <taxon>Paenibacillaceae</taxon>
        <taxon>Paenibacillus</taxon>
    </lineage>
</organism>
<evidence type="ECO:0000313" key="1">
    <source>
        <dbReference type="EMBL" id="GIP18397.1"/>
    </source>
</evidence>
<sequence length="263" mass="29394">MKNKPIWLGISSAVILLVLIGATIVFANAEGNNIENERTNQNGKTVVETEYKEWNPQTNAEETKKGIMYKTDGSGATKFVDNEILEYVDDRSEATKALLEHSYQVIDAYILGVAEVQGLGDFQLSAEEVASMLTENHNIFKTLYAEELERGAAIVLNTDADGSSPWAKHKDSTLVRMVLEIDKAFTGAVDNLSWSNTESPDPTGIDEEAEYWDTRQLDGDTRFMKARDVMQRYSTWMFGGKIAPEGIKLDELPIPERFSDLVK</sequence>
<comment type="caution">
    <text evidence="1">The sequence shown here is derived from an EMBL/GenBank/DDBJ whole genome shotgun (WGS) entry which is preliminary data.</text>
</comment>
<dbReference type="RefSeq" id="WP_213518753.1">
    <property type="nucleotide sequence ID" value="NZ_BOSE01000008.1"/>
</dbReference>
<accession>A0A920CVP8</accession>
<gene>
    <name evidence="1" type="ORF">J40TS1_40390</name>
</gene>
<name>A0A920CVP8_9BACL</name>
<dbReference type="Proteomes" id="UP000683139">
    <property type="component" value="Unassembled WGS sequence"/>
</dbReference>
<keyword evidence="2" id="KW-1185">Reference proteome</keyword>
<protein>
    <submittedName>
        <fullName evidence="1">Uncharacterized protein</fullName>
    </submittedName>
</protein>
<dbReference type="EMBL" id="BOSE01000008">
    <property type="protein sequence ID" value="GIP18397.1"/>
    <property type="molecule type" value="Genomic_DNA"/>
</dbReference>
<evidence type="ECO:0000313" key="2">
    <source>
        <dbReference type="Proteomes" id="UP000683139"/>
    </source>
</evidence>
<dbReference type="AlphaFoldDB" id="A0A920CVP8"/>